<dbReference type="EMBL" id="NHYE01000448">
    <property type="protein sequence ID" value="PPR05665.1"/>
    <property type="molecule type" value="Genomic_DNA"/>
</dbReference>
<gene>
    <name evidence="2" type="ORF">CVT26_009238</name>
</gene>
<keyword evidence="3" id="KW-1185">Reference proteome</keyword>
<sequence>MPPLIHSLPPEILDSIFKEVHLLQSQELGLAKTRQGSSLSNSAERDDVNGSDSASSTRDSEDETNPDLTKLTSAVYEPSFFPYSLASVCSYWEEVLSAVPGFWTVLRVVLKHGFLEPINCQKYLSYSRDLPIDVFLIRDASQDDVTISQVAEQLAVPGCTKALVPHLHRCRTLYVDLTYSSSLPSLPRSLSSTTPLLQNIIFGTVFPVLPWDEDEHRHFFSNTLVDDAYYIPEGSGVEFKPPLRKLHIDGRNLRRAFTEGHSWIRDVEDLEEVKIGFYQPISISFKTQETEEPPYSNPRHECDDCALDANVVLEWLESTTSLLRLRFHAVNFKQLPWDTLPSKIYEFSGLEEITFSLMNAEDIQQVVRCSSFGDYLQEWQTMTFWSCSRLSEVQFQDFEVCNLQLLYLDDLDLARFLDQWQGQSLLINDCAGFSDALLEFLSTPYEDHSDGESVAEEDAGYMTYPCQNMCELSLFFPHSTSVTYSVSALRKLVEDRGRDIDYEEAGWFEGQEWGPALHTLRLGGKIPDFSEDDRAWFKKHLWEFVIGDEGIAYEGPVI</sequence>
<name>A0A409YRM9_9AGAR</name>
<dbReference type="Proteomes" id="UP000284706">
    <property type="component" value="Unassembled WGS sequence"/>
</dbReference>
<reference evidence="2 3" key="1">
    <citation type="journal article" date="2018" name="Evol. Lett.">
        <title>Horizontal gene cluster transfer increased hallucinogenic mushroom diversity.</title>
        <authorList>
            <person name="Reynolds H.T."/>
            <person name="Vijayakumar V."/>
            <person name="Gluck-Thaler E."/>
            <person name="Korotkin H.B."/>
            <person name="Matheny P.B."/>
            <person name="Slot J.C."/>
        </authorList>
    </citation>
    <scope>NUCLEOTIDE SEQUENCE [LARGE SCALE GENOMIC DNA]</scope>
    <source>
        <strain evidence="2 3">SRW20</strain>
    </source>
</reference>
<evidence type="ECO:0000256" key="1">
    <source>
        <dbReference type="SAM" id="MobiDB-lite"/>
    </source>
</evidence>
<organism evidence="2 3">
    <name type="scientific">Gymnopilus dilepis</name>
    <dbReference type="NCBI Taxonomy" id="231916"/>
    <lineage>
        <taxon>Eukaryota</taxon>
        <taxon>Fungi</taxon>
        <taxon>Dikarya</taxon>
        <taxon>Basidiomycota</taxon>
        <taxon>Agaricomycotina</taxon>
        <taxon>Agaricomycetes</taxon>
        <taxon>Agaricomycetidae</taxon>
        <taxon>Agaricales</taxon>
        <taxon>Agaricineae</taxon>
        <taxon>Hymenogastraceae</taxon>
        <taxon>Gymnopilus</taxon>
    </lineage>
</organism>
<dbReference type="STRING" id="231916.A0A409YRM9"/>
<evidence type="ECO:0000313" key="3">
    <source>
        <dbReference type="Proteomes" id="UP000284706"/>
    </source>
</evidence>
<evidence type="ECO:0008006" key="4">
    <source>
        <dbReference type="Google" id="ProtNLM"/>
    </source>
</evidence>
<dbReference type="AlphaFoldDB" id="A0A409YRM9"/>
<accession>A0A409YRM9</accession>
<dbReference type="InParanoid" id="A0A409YRM9"/>
<protein>
    <recommendedName>
        <fullName evidence="4">F-box domain-containing protein</fullName>
    </recommendedName>
</protein>
<feature type="region of interest" description="Disordered" evidence="1">
    <location>
        <begin position="32"/>
        <end position="68"/>
    </location>
</feature>
<dbReference type="OrthoDB" id="3365698at2759"/>
<evidence type="ECO:0000313" key="2">
    <source>
        <dbReference type="EMBL" id="PPR05665.1"/>
    </source>
</evidence>
<comment type="caution">
    <text evidence="2">The sequence shown here is derived from an EMBL/GenBank/DDBJ whole genome shotgun (WGS) entry which is preliminary data.</text>
</comment>
<proteinExistence type="predicted"/>